<dbReference type="Gramene" id="mRNA:HanXRQr2_Chr05g0226311">
    <property type="protein sequence ID" value="mRNA:HanXRQr2_Chr05g0226311"/>
    <property type="gene ID" value="HanXRQr2_Chr05g0226311"/>
</dbReference>
<keyword evidence="3" id="KW-1185">Reference proteome</keyword>
<evidence type="ECO:0000313" key="3">
    <source>
        <dbReference type="Proteomes" id="UP000215914"/>
    </source>
</evidence>
<sequence length="71" mass="7445">MSHLYRLGSFWFSTRGSIVNLSLLSDFGNPTSKSAKEYNIEARICSSCGAGGRAPRRGAVPAPNSGGANVV</sequence>
<reference evidence="2" key="2">
    <citation type="submission" date="2020-06" db="EMBL/GenBank/DDBJ databases">
        <title>Helianthus annuus Genome sequencing and assembly Release 2.</title>
        <authorList>
            <person name="Gouzy J."/>
            <person name="Langlade N."/>
            <person name="Munos S."/>
        </authorList>
    </citation>
    <scope>NUCLEOTIDE SEQUENCE</scope>
    <source>
        <tissue evidence="2">Leaves</tissue>
    </source>
</reference>
<accession>A0A9K3NNF4</accession>
<evidence type="ECO:0000256" key="1">
    <source>
        <dbReference type="SAM" id="MobiDB-lite"/>
    </source>
</evidence>
<reference evidence="2" key="1">
    <citation type="journal article" date="2017" name="Nature">
        <title>The sunflower genome provides insights into oil metabolism, flowering and Asterid evolution.</title>
        <authorList>
            <person name="Badouin H."/>
            <person name="Gouzy J."/>
            <person name="Grassa C.J."/>
            <person name="Murat F."/>
            <person name="Staton S.E."/>
            <person name="Cottret L."/>
            <person name="Lelandais-Briere C."/>
            <person name="Owens G.L."/>
            <person name="Carrere S."/>
            <person name="Mayjonade B."/>
            <person name="Legrand L."/>
            <person name="Gill N."/>
            <person name="Kane N.C."/>
            <person name="Bowers J.E."/>
            <person name="Hubner S."/>
            <person name="Bellec A."/>
            <person name="Berard A."/>
            <person name="Berges H."/>
            <person name="Blanchet N."/>
            <person name="Boniface M.C."/>
            <person name="Brunel D."/>
            <person name="Catrice O."/>
            <person name="Chaidir N."/>
            <person name="Claudel C."/>
            <person name="Donnadieu C."/>
            <person name="Faraut T."/>
            <person name="Fievet G."/>
            <person name="Helmstetter N."/>
            <person name="King M."/>
            <person name="Knapp S.J."/>
            <person name="Lai Z."/>
            <person name="Le Paslier M.C."/>
            <person name="Lippi Y."/>
            <person name="Lorenzon L."/>
            <person name="Mandel J.R."/>
            <person name="Marage G."/>
            <person name="Marchand G."/>
            <person name="Marquand E."/>
            <person name="Bret-Mestries E."/>
            <person name="Morien E."/>
            <person name="Nambeesan S."/>
            <person name="Nguyen T."/>
            <person name="Pegot-Espagnet P."/>
            <person name="Pouilly N."/>
            <person name="Raftis F."/>
            <person name="Sallet E."/>
            <person name="Schiex T."/>
            <person name="Thomas J."/>
            <person name="Vandecasteele C."/>
            <person name="Vares D."/>
            <person name="Vear F."/>
            <person name="Vautrin S."/>
            <person name="Crespi M."/>
            <person name="Mangin B."/>
            <person name="Burke J.M."/>
            <person name="Salse J."/>
            <person name="Munos S."/>
            <person name="Vincourt P."/>
            <person name="Rieseberg L.H."/>
            <person name="Langlade N.B."/>
        </authorList>
    </citation>
    <scope>NUCLEOTIDE SEQUENCE</scope>
    <source>
        <tissue evidence="2">Leaves</tissue>
    </source>
</reference>
<dbReference type="Proteomes" id="UP000215914">
    <property type="component" value="Unassembled WGS sequence"/>
</dbReference>
<feature type="region of interest" description="Disordered" evidence="1">
    <location>
        <begin position="50"/>
        <end position="71"/>
    </location>
</feature>
<evidence type="ECO:0000313" key="2">
    <source>
        <dbReference type="EMBL" id="KAF5806841.1"/>
    </source>
</evidence>
<comment type="caution">
    <text evidence="2">The sequence shown here is derived from an EMBL/GenBank/DDBJ whole genome shotgun (WGS) entry which is preliminary data.</text>
</comment>
<dbReference type="EMBL" id="MNCJ02000320">
    <property type="protein sequence ID" value="KAF5806841.1"/>
    <property type="molecule type" value="Genomic_DNA"/>
</dbReference>
<dbReference type="AlphaFoldDB" id="A0A9K3NNF4"/>
<organism evidence="2 3">
    <name type="scientific">Helianthus annuus</name>
    <name type="common">Common sunflower</name>
    <dbReference type="NCBI Taxonomy" id="4232"/>
    <lineage>
        <taxon>Eukaryota</taxon>
        <taxon>Viridiplantae</taxon>
        <taxon>Streptophyta</taxon>
        <taxon>Embryophyta</taxon>
        <taxon>Tracheophyta</taxon>
        <taxon>Spermatophyta</taxon>
        <taxon>Magnoliopsida</taxon>
        <taxon>eudicotyledons</taxon>
        <taxon>Gunneridae</taxon>
        <taxon>Pentapetalae</taxon>
        <taxon>asterids</taxon>
        <taxon>campanulids</taxon>
        <taxon>Asterales</taxon>
        <taxon>Asteraceae</taxon>
        <taxon>Asteroideae</taxon>
        <taxon>Heliantheae alliance</taxon>
        <taxon>Heliantheae</taxon>
        <taxon>Helianthus</taxon>
    </lineage>
</organism>
<proteinExistence type="predicted"/>
<protein>
    <submittedName>
        <fullName evidence="2">Uncharacterized protein</fullName>
    </submittedName>
</protein>
<gene>
    <name evidence="2" type="ORF">HanXRQr2_Chr05g0226311</name>
</gene>
<name>A0A9K3NNF4_HELAN</name>